<dbReference type="RefSeq" id="WP_307254191.1">
    <property type="nucleotide sequence ID" value="NZ_JAUSUV010000012.1"/>
</dbReference>
<comment type="caution">
    <text evidence="1">The sequence shown here is derived from an EMBL/GenBank/DDBJ whole genome shotgun (WGS) entry which is preliminary data.</text>
</comment>
<dbReference type="EMBL" id="JAUSUV010000012">
    <property type="protein sequence ID" value="MDQ0418461.1"/>
    <property type="molecule type" value="Genomic_DNA"/>
</dbReference>
<evidence type="ECO:0000313" key="2">
    <source>
        <dbReference type="Proteomes" id="UP001238450"/>
    </source>
</evidence>
<proteinExistence type="predicted"/>
<gene>
    <name evidence="1" type="ORF">J2Z48_002653</name>
</gene>
<dbReference type="Proteomes" id="UP001238450">
    <property type="component" value="Unassembled WGS sequence"/>
</dbReference>
<reference evidence="1 2" key="1">
    <citation type="submission" date="2023-07" db="EMBL/GenBank/DDBJ databases">
        <title>Genomic Encyclopedia of Type Strains, Phase IV (KMG-IV): sequencing the most valuable type-strain genomes for metagenomic binning, comparative biology and taxonomic classification.</title>
        <authorList>
            <person name="Goeker M."/>
        </authorList>
    </citation>
    <scope>NUCLEOTIDE SEQUENCE [LARGE SCALE GENOMIC DNA]</scope>
    <source>
        <strain evidence="1 2">DSM 46876</strain>
    </source>
</reference>
<accession>A0AAJ1TM69</accession>
<evidence type="ECO:0000313" key="1">
    <source>
        <dbReference type="EMBL" id="MDQ0418461.1"/>
    </source>
</evidence>
<protein>
    <submittedName>
        <fullName evidence="1">Uncharacterized protein</fullName>
    </submittedName>
</protein>
<keyword evidence="2" id="KW-1185">Reference proteome</keyword>
<dbReference type="AlphaFoldDB" id="A0AAJ1TM69"/>
<name>A0AAJ1TM69_9BACL</name>
<organism evidence="1 2">
    <name type="scientific">Croceifilum oryzae</name>
    <dbReference type="NCBI Taxonomy" id="1553429"/>
    <lineage>
        <taxon>Bacteria</taxon>
        <taxon>Bacillati</taxon>
        <taxon>Bacillota</taxon>
        <taxon>Bacilli</taxon>
        <taxon>Bacillales</taxon>
        <taxon>Thermoactinomycetaceae</taxon>
        <taxon>Croceifilum</taxon>
    </lineage>
</organism>
<sequence>MGYELDKRNLATIRKEIKETLLTILQEARSGHLSDLASIVYGDRTDVGNIEDMPLLWVLPSPHQPDLKGGHMAVHDFTFTFVTMVYDPEPEAGKDRAEDLTAQVYDLISANRNLNGKVFDVRPLHYDPSYEAMANSNVYWASCEFAFRIQRKE</sequence>